<gene>
    <name evidence="1" type="ORF">UFOPK3001_00790</name>
    <name evidence="2" type="ORF">UFOPK3954_02314</name>
</gene>
<evidence type="ECO:0000313" key="2">
    <source>
        <dbReference type="EMBL" id="CAB5011078.1"/>
    </source>
</evidence>
<accession>A0A6J6XRB3</accession>
<protein>
    <submittedName>
        <fullName evidence="1">Unannotated protein</fullName>
    </submittedName>
</protein>
<dbReference type="EMBL" id="CAFBON010000339">
    <property type="protein sequence ID" value="CAB5011078.1"/>
    <property type="molecule type" value="Genomic_DNA"/>
</dbReference>
<dbReference type="AlphaFoldDB" id="A0A6J6XRB3"/>
<sequence length="57" mass="6570">MCLGIGLAAFSRWLVAWVRLADVCSERDDRTIRVIPELEVIDPLVIKQCRILDTWVD</sequence>
<reference evidence="1" key="1">
    <citation type="submission" date="2020-05" db="EMBL/GenBank/DDBJ databases">
        <authorList>
            <person name="Chiriac C."/>
            <person name="Salcher M."/>
            <person name="Ghai R."/>
            <person name="Kavagutti S V."/>
        </authorList>
    </citation>
    <scope>NUCLEOTIDE SEQUENCE</scope>
</reference>
<name>A0A6J6XRB3_9ZZZZ</name>
<organism evidence="1">
    <name type="scientific">freshwater metagenome</name>
    <dbReference type="NCBI Taxonomy" id="449393"/>
    <lineage>
        <taxon>unclassified sequences</taxon>
        <taxon>metagenomes</taxon>
        <taxon>ecological metagenomes</taxon>
    </lineage>
</organism>
<dbReference type="EMBL" id="CAFAAJ010000039">
    <property type="protein sequence ID" value="CAB4798373.1"/>
    <property type="molecule type" value="Genomic_DNA"/>
</dbReference>
<proteinExistence type="predicted"/>
<evidence type="ECO:0000313" key="1">
    <source>
        <dbReference type="EMBL" id="CAB4798373.1"/>
    </source>
</evidence>